<dbReference type="NCBIfam" id="TIGR00135">
    <property type="entry name" value="gatC"/>
    <property type="match status" value="1"/>
</dbReference>
<evidence type="ECO:0000313" key="1">
    <source>
        <dbReference type="EMBL" id="OHA23364.1"/>
    </source>
</evidence>
<sequence>MIKIEEIEKLAELARISLTEDEKAGLQKDIDGVLLYVGQIKNLKAEMADVSPVTENVMRTDEVLNASGEYTEKLIKAAPKSENGFVKVKKIL</sequence>
<gene>
    <name evidence="1" type="ORF">A3C72_00330</name>
</gene>
<name>A0A1G2MI13_9BACT</name>
<dbReference type="InterPro" id="IPR003837">
    <property type="entry name" value="GatC"/>
</dbReference>
<dbReference type="InterPro" id="IPR036113">
    <property type="entry name" value="Asp/Glu-ADT_sf_sub_c"/>
</dbReference>
<dbReference type="Gene3D" id="1.10.20.60">
    <property type="entry name" value="Glu-tRNAGln amidotransferase C subunit, N-terminal domain"/>
    <property type="match status" value="1"/>
</dbReference>
<organism evidence="1 2">
    <name type="scientific">Candidatus Taylorbacteria bacterium RIFCSPHIGHO2_02_FULL_43_32b</name>
    <dbReference type="NCBI Taxonomy" id="1802306"/>
    <lineage>
        <taxon>Bacteria</taxon>
        <taxon>Candidatus Tayloriibacteriota</taxon>
    </lineage>
</organism>
<evidence type="ECO:0000313" key="2">
    <source>
        <dbReference type="Proteomes" id="UP000177130"/>
    </source>
</evidence>
<dbReference type="GO" id="GO:0006450">
    <property type="term" value="P:regulation of translational fidelity"/>
    <property type="evidence" value="ECO:0007669"/>
    <property type="project" value="InterPro"/>
</dbReference>
<dbReference type="EMBL" id="MHRK01000036">
    <property type="protein sequence ID" value="OHA23364.1"/>
    <property type="molecule type" value="Genomic_DNA"/>
</dbReference>
<comment type="caution">
    <text evidence="1">The sequence shown here is derived from an EMBL/GenBank/DDBJ whole genome shotgun (WGS) entry which is preliminary data.</text>
</comment>
<protein>
    <recommendedName>
        <fullName evidence="3">Aspartyl/glutamyl-tRNA(Asn/Gln) amidotransferase subunit C</fullName>
    </recommendedName>
</protein>
<dbReference type="SUPFAM" id="SSF141000">
    <property type="entry name" value="Glu-tRNAGln amidotransferase C subunit"/>
    <property type="match status" value="1"/>
</dbReference>
<dbReference type="STRING" id="1802306.A3C72_00330"/>
<dbReference type="Proteomes" id="UP000177130">
    <property type="component" value="Unassembled WGS sequence"/>
</dbReference>
<dbReference type="AlphaFoldDB" id="A0A1G2MI13"/>
<proteinExistence type="predicted"/>
<reference evidence="1 2" key="1">
    <citation type="journal article" date="2016" name="Nat. Commun.">
        <title>Thousands of microbial genomes shed light on interconnected biogeochemical processes in an aquifer system.</title>
        <authorList>
            <person name="Anantharaman K."/>
            <person name="Brown C.T."/>
            <person name="Hug L.A."/>
            <person name="Sharon I."/>
            <person name="Castelle C.J."/>
            <person name="Probst A.J."/>
            <person name="Thomas B.C."/>
            <person name="Singh A."/>
            <person name="Wilkins M.J."/>
            <person name="Karaoz U."/>
            <person name="Brodie E.L."/>
            <person name="Williams K.H."/>
            <person name="Hubbard S.S."/>
            <person name="Banfield J.F."/>
        </authorList>
    </citation>
    <scope>NUCLEOTIDE SEQUENCE [LARGE SCALE GENOMIC DNA]</scope>
</reference>
<evidence type="ECO:0008006" key="3">
    <source>
        <dbReference type="Google" id="ProtNLM"/>
    </source>
</evidence>
<dbReference type="Pfam" id="PF02686">
    <property type="entry name" value="GatC"/>
    <property type="match status" value="1"/>
</dbReference>
<accession>A0A1G2MI13</accession>